<dbReference type="GeneID" id="20528267"/>
<evidence type="ECO:0000256" key="1">
    <source>
        <dbReference type="SAM" id="MobiDB-lite"/>
    </source>
</evidence>
<dbReference type="RefSeq" id="XP_009495686.1">
    <property type="nucleotide sequence ID" value="XM_009497411.1"/>
</dbReference>
<reference evidence="2" key="1">
    <citation type="submission" date="2013-04" db="EMBL/GenBank/DDBJ databases">
        <title>The Genome Sequence of Fonticula alba ATCC 38817.</title>
        <authorList>
            <consortium name="The Broad Institute Genomics Platform"/>
            <person name="Russ C."/>
            <person name="Cuomo C."/>
            <person name="Burger G."/>
            <person name="Gray M.W."/>
            <person name="Holland P.W.H."/>
            <person name="King N."/>
            <person name="Lang F.B.F."/>
            <person name="Roger A.J."/>
            <person name="Ruiz-Trillo I."/>
            <person name="Brown M."/>
            <person name="Walker B."/>
            <person name="Young S."/>
            <person name="Zeng Q."/>
            <person name="Gargeya S."/>
            <person name="Fitzgerald M."/>
            <person name="Haas B."/>
            <person name="Abouelleil A."/>
            <person name="Allen A.W."/>
            <person name="Alvarado L."/>
            <person name="Arachchi H.M."/>
            <person name="Berlin A.M."/>
            <person name="Chapman S.B."/>
            <person name="Gainer-Dewar J."/>
            <person name="Goldberg J."/>
            <person name="Griggs A."/>
            <person name="Gujja S."/>
            <person name="Hansen M."/>
            <person name="Howarth C."/>
            <person name="Imamovic A."/>
            <person name="Ireland A."/>
            <person name="Larimer J."/>
            <person name="McCowan C."/>
            <person name="Murphy C."/>
            <person name="Pearson M."/>
            <person name="Poon T.W."/>
            <person name="Priest M."/>
            <person name="Roberts A."/>
            <person name="Saif S."/>
            <person name="Shea T."/>
            <person name="Sisk P."/>
            <person name="Sykes S."/>
            <person name="Wortman J."/>
            <person name="Nusbaum C."/>
            <person name="Birren B."/>
        </authorList>
    </citation>
    <scope>NUCLEOTIDE SEQUENCE [LARGE SCALE GENOMIC DNA]</scope>
    <source>
        <strain evidence="2">ATCC 38817</strain>
    </source>
</reference>
<gene>
    <name evidence="2" type="ORF">H696_03542</name>
</gene>
<dbReference type="AlphaFoldDB" id="A0A058Z751"/>
<dbReference type="EMBL" id="KB932205">
    <property type="protein sequence ID" value="KCV70080.1"/>
    <property type="molecule type" value="Genomic_DNA"/>
</dbReference>
<dbReference type="Proteomes" id="UP000030693">
    <property type="component" value="Unassembled WGS sequence"/>
</dbReference>
<feature type="compositionally biased region" description="Low complexity" evidence="1">
    <location>
        <begin position="43"/>
        <end position="59"/>
    </location>
</feature>
<organism evidence="2">
    <name type="scientific">Fonticula alba</name>
    <name type="common">Slime mold</name>
    <dbReference type="NCBI Taxonomy" id="691883"/>
    <lineage>
        <taxon>Eukaryota</taxon>
        <taxon>Rotosphaerida</taxon>
        <taxon>Fonticulaceae</taxon>
        <taxon>Fonticula</taxon>
    </lineage>
</organism>
<feature type="region of interest" description="Disordered" evidence="1">
    <location>
        <begin position="332"/>
        <end position="366"/>
    </location>
</feature>
<accession>A0A058Z751</accession>
<protein>
    <submittedName>
        <fullName evidence="2">Uncharacterized protein</fullName>
    </submittedName>
</protein>
<sequence>MPPDDASMSRRTLECDRPTLDRFFEALHQAALGHLDDFLKASADPARPGGAGAPATGTGLPPGAGRRGAATTASAARRQRLLESATSRHLARAVRAGTLPMLRLEGSATDPDGSAVAGAYQLPECFAPVVGPRATGAALAEGEAAATAGALAAGATNVSTGAAAADAPGSGPAALLPEEPFDTSALARLTMAQNTWRALVADIAPRRSARLSDIDSRLKLALGRARNFGLPLPLAAASGPGGASPLLLGQWLAASHSRLGHAERRLARARARVCAAKRAAFIRRLGAERAAFSTLNEGELLKLAESSATTLHELKTSLPEINQHLQDTIQVLSSGSSNSSSSSSSSRGDRPAAPTGAASHDHGGIL</sequence>
<evidence type="ECO:0000313" key="2">
    <source>
        <dbReference type="EMBL" id="KCV70080.1"/>
    </source>
</evidence>
<name>A0A058Z751_FONAL</name>
<evidence type="ECO:0000313" key="3">
    <source>
        <dbReference type="Proteomes" id="UP000030693"/>
    </source>
</evidence>
<feature type="compositionally biased region" description="Low complexity" evidence="1">
    <location>
        <begin position="333"/>
        <end position="346"/>
    </location>
</feature>
<feature type="region of interest" description="Disordered" evidence="1">
    <location>
        <begin position="43"/>
        <end position="72"/>
    </location>
</feature>
<keyword evidence="3" id="KW-1185">Reference proteome</keyword>
<proteinExistence type="predicted"/>